<organism evidence="4 5">
    <name type="scientific">Latilactobacillus curvatus</name>
    <name type="common">Lactobacillus curvatus</name>
    <dbReference type="NCBI Taxonomy" id="28038"/>
    <lineage>
        <taxon>Bacteria</taxon>
        <taxon>Bacillati</taxon>
        <taxon>Bacillota</taxon>
        <taxon>Bacilli</taxon>
        <taxon>Lactobacillales</taxon>
        <taxon>Lactobacillaceae</taxon>
        <taxon>Latilactobacillus</taxon>
    </lineage>
</organism>
<name>A0A385AEJ7_LATCU</name>
<protein>
    <submittedName>
        <fullName evidence="4">Galactose-6-phosphate isomerase subunit LacB</fullName>
    </submittedName>
</protein>
<evidence type="ECO:0000256" key="3">
    <source>
        <dbReference type="ARBA" id="ARBA00023235"/>
    </source>
</evidence>
<sequence>MKIAIGNDHIVTAEKMKISDFLKAQGHDVIDVGTYDNTRTHYPMFGLKVADLVRDQKADLGVVICGTGVGISTAADKNKGIRAALVADPVAARYAKEHLDANVISFGGAVVGEHLGEEIVRAFIEASYQGTPEDDKLIAKIDALEPDNPEQHDNPHFFDRENELWAEGYYHD</sequence>
<dbReference type="SUPFAM" id="SSF89623">
    <property type="entry name" value="Ribose/Galactose isomerase RpiB/AlsB"/>
    <property type="match status" value="1"/>
</dbReference>
<evidence type="ECO:0000256" key="2">
    <source>
        <dbReference type="ARBA" id="ARBA00022736"/>
    </source>
</evidence>
<dbReference type="NCBIfam" id="NF004051">
    <property type="entry name" value="PRK05571.1"/>
    <property type="match status" value="1"/>
</dbReference>
<evidence type="ECO:0000313" key="5">
    <source>
        <dbReference type="Proteomes" id="UP000257607"/>
    </source>
</evidence>
<dbReference type="Gene3D" id="3.40.1400.10">
    <property type="entry name" value="Sugar-phosphate isomerase, RpiB/LacA/LacB"/>
    <property type="match status" value="1"/>
</dbReference>
<dbReference type="Proteomes" id="UP000257607">
    <property type="component" value="Chromosome"/>
</dbReference>
<dbReference type="RefSeq" id="WP_004270974.1">
    <property type="nucleotide sequence ID" value="NZ_CABIVZ010000003.1"/>
</dbReference>
<evidence type="ECO:0000313" key="4">
    <source>
        <dbReference type="EMBL" id="AXN36051.1"/>
    </source>
</evidence>
<dbReference type="InterPro" id="IPR036569">
    <property type="entry name" value="RpiB_LacA_LacB_sf"/>
</dbReference>
<reference evidence="4 5" key="1">
    <citation type="submission" date="2018-07" db="EMBL/GenBank/DDBJ databases">
        <title>Lactobacillus curvatus genome sequence.</title>
        <authorList>
            <person name="Prechtl R."/>
        </authorList>
    </citation>
    <scope>NUCLEOTIDE SEQUENCE [LARGE SCALE GENOMIC DNA]</scope>
    <source>
        <strain evidence="4 5">TMW 1.1928</strain>
    </source>
</reference>
<dbReference type="PANTHER" id="PTHR30345">
    <property type="entry name" value="RIBOSE-5-PHOSPHATE ISOMERASE B"/>
    <property type="match status" value="1"/>
</dbReference>
<evidence type="ECO:0000256" key="1">
    <source>
        <dbReference type="ARBA" id="ARBA00008754"/>
    </source>
</evidence>
<proteinExistence type="inferred from homology"/>
<keyword evidence="3 4" id="KW-0413">Isomerase</keyword>
<keyword evidence="2" id="KW-0423">Lactose metabolism</keyword>
<dbReference type="GO" id="GO:0009052">
    <property type="term" value="P:pentose-phosphate shunt, non-oxidative branch"/>
    <property type="evidence" value="ECO:0007669"/>
    <property type="project" value="TreeGrafter"/>
</dbReference>
<dbReference type="GO" id="GO:0019316">
    <property type="term" value="P:D-allose catabolic process"/>
    <property type="evidence" value="ECO:0007669"/>
    <property type="project" value="TreeGrafter"/>
</dbReference>
<dbReference type="GO" id="GO:0004751">
    <property type="term" value="F:ribose-5-phosphate isomerase activity"/>
    <property type="evidence" value="ECO:0007669"/>
    <property type="project" value="TreeGrafter"/>
</dbReference>
<gene>
    <name evidence="4" type="ORF">DT351_06605</name>
</gene>
<dbReference type="AlphaFoldDB" id="A0A385AEJ7"/>
<dbReference type="InterPro" id="IPR003500">
    <property type="entry name" value="RpiB_LacA_LacB"/>
</dbReference>
<accession>A0A385AEJ7</accession>
<dbReference type="GO" id="GO:0005988">
    <property type="term" value="P:lactose metabolic process"/>
    <property type="evidence" value="ECO:0007669"/>
    <property type="project" value="UniProtKB-KW"/>
</dbReference>
<dbReference type="PANTHER" id="PTHR30345:SF0">
    <property type="entry name" value="DNA DAMAGE-REPAIR_TOLERATION PROTEIN DRT102"/>
    <property type="match status" value="1"/>
</dbReference>
<dbReference type="PIRSF" id="PIRSF005384">
    <property type="entry name" value="RpiB_LacA_B"/>
    <property type="match status" value="1"/>
</dbReference>
<dbReference type="EMBL" id="CP031003">
    <property type="protein sequence ID" value="AXN36051.1"/>
    <property type="molecule type" value="Genomic_DNA"/>
</dbReference>
<dbReference type="NCBIfam" id="NF006381">
    <property type="entry name" value="PRK08622.1"/>
    <property type="match status" value="1"/>
</dbReference>
<comment type="similarity">
    <text evidence="1">Belongs to the LacAB/RpiB family.</text>
</comment>
<dbReference type="NCBIfam" id="TIGR00689">
    <property type="entry name" value="rpiB_lacA_lacB"/>
    <property type="match status" value="1"/>
</dbReference>
<dbReference type="Pfam" id="PF02502">
    <property type="entry name" value="LacAB_rpiB"/>
    <property type="match status" value="1"/>
</dbReference>